<feature type="compositionally biased region" description="Basic residues" evidence="8">
    <location>
        <begin position="769"/>
        <end position="780"/>
    </location>
</feature>
<evidence type="ECO:0000256" key="5">
    <source>
        <dbReference type="ARBA" id="ARBA00023054"/>
    </source>
</evidence>
<dbReference type="GO" id="GO:1990112">
    <property type="term" value="C:RQC complex"/>
    <property type="evidence" value="ECO:0007669"/>
    <property type="project" value="TreeGrafter"/>
</dbReference>
<dbReference type="PANTHER" id="PTHR15239:SF6">
    <property type="entry name" value="RIBOSOME QUALITY CONTROL COMPLEX SUBUNIT NEMF"/>
    <property type="match status" value="1"/>
</dbReference>
<dbReference type="Proteomes" id="UP000887013">
    <property type="component" value="Unassembled WGS sequence"/>
</dbReference>
<evidence type="ECO:0000256" key="8">
    <source>
        <dbReference type="SAM" id="MobiDB-lite"/>
    </source>
</evidence>
<evidence type="ECO:0000256" key="4">
    <source>
        <dbReference type="ARBA" id="ARBA00022490"/>
    </source>
</evidence>
<feature type="compositionally biased region" description="Acidic residues" evidence="8">
    <location>
        <begin position="671"/>
        <end position="682"/>
    </location>
</feature>
<evidence type="ECO:0000259" key="9">
    <source>
        <dbReference type="Pfam" id="PF05670"/>
    </source>
</evidence>
<organism evidence="11 12">
    <name type="scientific">Nephila pilipes</name>
    <name type="common">Giant wood spider</name>
    <name type="synonym">Nephila maculata</name>
    <dbReference type="NCBI Taxonomy" id="299642"/>
    <lineage>
        <taxon>Eukaryota</taxon>
        <taxon>Metazoa</taxon>
        <taxon>Ecdysozoa</taxon>
        <taxon>Arthropoda</taxon>
        <taxon>Chelicerata</taxon>
        <taxon>Arachnida</taxon>
        <taxon>Araneae</taxon>
        <taxon>Araneomorphae</taxon>
        <taxon>Entelegynae</taxon>
        <taxon>Araneoidea</taxon>
        <taxon>Nephilidae</taxon>
        <taxon>Nephila</taxon>
    </lineage>
</organism>
<dbReference type="Pfam" id="PF05670">
    <property type="entry name" value="NFACT-R_1"/>
    <property type="match status" value="1"/>
</dbReference>
<evidence type="ECO:0000313" key="11">
    <source>
        <dbReference type="EMBL" id="GFT99284.1"/>
    </source>
</evidence>
<evidence type="ECO:0000313" key="12">
    <source>
        <dbReference type="Proteomes" id="UP000887013"/>
    </source>
</evidence>
<dbReference type="InterPro" id="IPR051608">
    <property type="entry name" value="RQC_Subunit_NEMF"/>
</dbReference>
<accession>A0A8X6UC23</accession>
<dbReference type="Pfam" id="PF11923">
    <property type="entry name" value="NFACT-C"/>
    <property type="match status" value="1"/>
</dbReference>
<feature type="compositionally biased region" description="Acidic residues" evidence="8">
    <location>
        <begin position="653"/>
        <end position="664"/>
    </location>
</feature>
<feature type="region of interest" description="Disordered" evidence="8">
    <location>
        <begin position="737"/>
        <end position="831"/>
    </location>
</feature>
<dbReference type="PANTHER" id="PTHR15239">
    <property type="entry name" value="NUCLEAR EXPORT MEDIATOR FACTOR NEMF"/>
    <property type="match status" value="1"/>
</dbReference>
<evidence type="ECO:0000256" key="7">
    <source>
        <dbReference type="SAM" id="Coils"/>
    </source>
</evidence>
<evidence type="ECO:0000256" key="1">
    <source>
        <dbReference type="ARBA" id="ARBA00004123"/>
    </source>
</evidence>
<feature type="coiled-coil region" evidence="7">
    <location>
        <begin position="445"/>
        <end position="472"/>
    </location>
</feature>
<evidence type="ECO:0000259" key="10">
    <source>
        <dbReference type="Pfam" id="PF11923"/>
    </source>
</evidence>
<comment type="subcellular location">
    <subcellularLocation>
        <location evidence="2">Cytoplasm</location>
    </subcellularLocation>
    <subcellularLocation>
        <location evidence="1">Nucleus</location>
    </subcellularLocation>
</comment>
<dbReference type="GO" id="GO:0043023">
    <property type="term" value="F:ribosomal large subunit binding"/>
    <property type="evidence" value="ECO:0007669"/>
    <property type="project" value="TreeGrafter"/>
</dbReference>
<dbReference type="GO" id="GO:0000049">
    <property type="term" value="F:tRNA binding"/>
    <property type="evidence" value="ECO:0007669"/>
    <property type="project" value="TreeGrafter"/>
</dbReference>
<evidence type="ECO:0000256" key="6">
    <source>
        <dbReference type="ARBA" id="ARBA00023242"/>
    </source>
</evidence>
<name>A0A8X6UC23_NEPPI</name>
<comment type="similarity">
    <text evidence="3">Belongs to the NEMF family.</text>
</comment>
<feature type="coiled-coil region" evidence="7">
    <location>
        <begin position="307"/>
        <end position="334"/>
    </location>
</feature>
<evidence type="ECO:0000256" key="2">
    <source>
        <dbReference type="ARBA" id="ARBA00004496"/>
    </source>
</evidence>
<feature type="domain" description="NFACT RNA-binding" evidence="9">
    <location>
        <begin position="490"/>
        <end position="600"/>
    </location>
</feature>
<dbReference type="GO" id="GO:1990116">
    <property type="term" value="P:ribosome-associated ubiquitin-dependent protein catabolic process"/>
    <property type="evidence" value="ECO:0007669"/>
    <property type="project" value="TreeGrafter"/>
</dbReference>
<dbReference type="GO" id="GO:0005737">
    <property type="term" value="C:cytoplasm"/>
    <property type="evidence" value="ECO:0007669"/>
    <property type="project" value="UniProtKB-SubCell"/>
</dbReference>
<dbReference type="AlphaFoldDB" id="A0A8X6UC23"/>
<dbReference type="GO" id="GO:0072344">
    <property type="term" value="P:rescue of stalled ribosome"/>
    <property type="evidence" value="ECO:0007669"/>
    <property type="project" value="TreeGrafter"/>
</dbReference>
<dbReference type="InterPro" id="IPR008532">
    <property type="entry name" value="NFACT_RNA-bd"/>
</dbReference>
<dbReference type="Gene3D" id="2.30.310.10">
    <property type="entry name" value="ibrinogen binding protein from staphylococcus aureus domain"/>
    <property type="match status" value="1"/>
</dbReference>
<keyword evidence="6" id="KW-0539">Nucleus</keyword>
<evidence type="ECO:0000256" key="3">
    <source>
        <dbReference type="ARBA" id="ARBA00008318"/>
    </source>
</evidence>
<feature type="compositionally biased region" description="Basic and acidic residues" evidence="8">
    <location>
        <begin position="803"/>
        <end position="817"/>
    </location>
</feature>
<dbReference type="GO" id="GO:0005634">
    <property type="term" value="C:nucleus"/>
    <property type="evidence" value="ECO:0007669"/>
    <property type="project" value="UniProtKB-SubCell"/>
</dbReference>
<dbReference type="Pfam" id="PF05833">
    <property type="entry name" value="NFACT_N"/>
    <property type="match status" value="1"/>
</dbReference>
<feature type="region of interest" description="Disordered" evidence="8">
    <location>
        <begin position="848"/>
        <end position="877"/>
    </location>
</feature>
<dbReference type="EMBL" id="BMAW01026881">
    <property type="protein sequence ID" value="GFT99284.1"/>
    <property type="molecule type" value="Genomic_DNA"/>
</dbReference>
<comment type="caution">
    <text evidence="11">The sequence shown here is derived from an EMBL/GenBank/DDBJ whole genome shotgun (WGS) entry which is preliminary data.</text>
</comment>
<proteinExistence type="inferred from homology"/>
<feature type="compositionally biased region" description="Basic and acidic residues" evidence="8">
    <location>
        <begin position="746"/>
        <end position="765"/>
    </location>
</feature>
<dbReference type="FunFam" id="2.30.310.10:FF:000001">
    <property type="entry name" value="Nuclear export mediator factor Nemf"/>
    <property type="match status" value="1"/>
</dbReference>
<gene>
    <name evidence="11" type="primary">Nemf</name>
    <name evidence="11" type="ORF">NPIL_229571</name>
</gene>
<feature type="domain" description="NFACT protein C-terminal" evidence="10">
    <location>
        <begin position="880"/>
        <end position="971"/>
    </location>
</feature>
<keyword evidence="12" id="KW-1185">Reference proteome</keyword>
<keyword evidence="4" id="KW-0963">Cytoplasm</keyword>
<reference evidence="11" key="1">
    <citation type="submission" date="2020-08" db="EMBL/GenBank/DDBJ databases">
        <title>Multicomponent nature underlies the extraordinary mechanical properties of spider dragline silk.</title>
        <authorList>
            <person name="Kono N."/>
            <person name="Nakamura H."/>
            <person name="Mori M."/>
            <person name="Yoshida Y."/>
            <person name="Ohtoshi R."/>
            <person name="Malay A.D."/>
            <person name="Moran D.A.P."/>
            <person name="Tomita M."/>
            <person name="Numata K."/>
            <person name="Arakawa K."/>
        </authorList>
    </citation>
    <scope>NUCLEOTIDE SEQUENCE</scope>
</reference>
<protein>
    <submittedName>
        <fullName evidence="11">Nuclear export mediator factor Nemf</fullName>
    </submittedName>
</protein>
<dbReference type="InterPro" id="IPR021846">
    <property type="entry name" value="NFACT-C"/>
</dbReference>
<feature type="region of interest" description="Disordered" evidence="8">
    <location>
        <begin position="640"/>
        <end position="682"/>
    </location>
</feature>
<keyword evidence="5 7" id="KW-0175">Coiled coil</keyword>
<dbReference type="OrthoDB" id="207084at2759"/>
<sequence>MKTRFSTIDIVAEVKELQKCIGMRVNQIYDVDNKTYLMRLNRYEEKIVILLESGMRIHATEFEWPKNPSPSGFSMKMRKHIKNKRLENISQLGNDRIVDLQFGINDAAYHVILEMYDRGNIVLTDYEYTILNILRPRASGSEDVKLIVREKYPVERALSAIENFKREEIYSTINAAKEGEVLKKILMPLVAFGPALLDHVLLKNGFHKNCAINKNFNVAADINRLFLCLEEANSLMREIAEKPEGYVIHKIEKNNKDGNEIITNIEFHPYLFHQFKDQRYTLYPSFDKAVDNYFSSMEGQKIDLKAFHKEKEALKKLENVKKDHEQRLLKLHESQAEDIKKAQLIETNLELVDKAILVIRSAIANQISWSDIQDLIKEAQLEGDPVAKSIKKLKLDINHFTLLLTNPHFDSDDDEESKPLLVDIDLDCSAYANARKYYDKKRAHAKKEQKTIESSEKAFKSAEKKTKQALKEVAVTTSITKARKVMWFEKFLWFISSENYLIIAGRDVQQNELIVKRYMKVNDLYVHADLHGASSVVIKNPKGGEVSPKTLNEAGTMAVCNSTAWDAKIVTSAWWVYSNQVSKTAPSGEYLTTGSFMIRGKKNYLPPAYLIMGFGFMFKLDEESYKNHINERCEKSEDVKFELSEKTTSEVAENSEDEQSDDSSSENSSNENEEIPSLEVDECTLKNDEVKSDEPLNVESIDFPDTEVKLDVFSGSQKSEMLDVKEQNKNSIKKVIIQQHKKKVPKSIDNDEKANQNNPSKEKQTAPKRGQHGKMKKIKEKYKYQDEEERQLRMKILASAGQSKKEEKNKGKKKNDSHTQPNQTKNPRKNLHFIEILEEDTILEVKTITPDEKKNLPPEPVQDAGPELSDDDDDESQLSEELQLLNSLTGCPTVSDTLLYAVPVCAPYSSMLPYKYKVKIIPGSSRRGKAAKTTLQIFMQEKTTTPRERDLLRSVKDQDISRNLPGKIKISTASYKKVK</sequence>
<feature type="compositionally biased region" description="Acidic residues" evidence="8">
    <location>
        <begin position="868"/>
        <end position="877"/>
    </location>
</feature>